<dbReference type="Proteomes" id="UP000799421">
    <property type="component" value="Unassembled WGS sequence"/>
</dbReference>
<dbReference type="OrthoDB" id="539213at2759"/>
<reference evidence="2" key="1">
    <citation type="journal article" date="2020" name="Stud. Mycol.">
        <title>101 Dothideomycetes genomes: a test case for predicting lifestyles and emergence of pathogens.</title>
        <authorList>
            <person name="Haridas S."/>
            <person name="Albert R."/>
            <person name="Binder M."/>
            <person name="Bloem J."/>
            <person name="Labutti K."/>
            <person name="Salamov A."/>
            <person name="Andreopoulos B."/>
            <person name="Baker S."/>
            <person name="Barry K."/>
            <person name="Bills G."/>
            <person name="Bluhm B."/>
            <person name="Cannon C."/>
            <person name="Castanera R."/>
            <person name="Culley D."/>
            <person name="Daum C."/>
            <person name="Ezra D."/>
            <person name="Gonzalez J."/>
            <person name="Henrissat B."/>
            <person name="Kuo A."/>
            <person name="Liang C."/>
            <person name="Lipzen A."/>
            <person name="Lutzoni F."/>
            <person name="Magnuson J."/>
            <person name="Mondo S."/>
            <person name="Nolan M."/>
            <person name="Ohm R."/>
            <person name="Pangilinan J."/>
            <person name="Park H.-J."/>
            <person name="Ramirez L."/>
            <person name="Alfaro M."/>
            <person name="Sun H."/>
            <person name="Tritt A."/>
            <person name="Yoshinaga Y."/>
            <person name="Zwiers L.-H."/>
            <person name="Turgeon B."/>
            <person name="Goodwin S."/>
            <person name="Spatafora J."/>
            <person name="Crous P."/>
            <person name="Grigoriev I."/>
        </authorList>
    </citation>
    <scope>NUCLEOTIDE SEQUENCE</scope>
    <source>
        <strain evidence="2">CBS 480.64</strain>
    </source>
</reference>
<protein>
    <recommendedName>
        <fullName evidence="4">NWD NACHT-NTPase N-terminal domain-containing protein</fullName>
    </recommendedName>
</protein>
<keyword evidence="3" id="KW-1185">Reference proteome</keyword>
<proteinExistence type="predicted"/>
<organism evidence="2 3">
    <name type="scientific">Piedraia hortae CBS 480.64</name>
    <dbReference type="NCBI Taxonomy" id="1314780"/>
    <lineage>
        <taxon>Eukaryota</taxon>
        <taxon>Fungi</taxon>
        <taxon>Dikarya</taxon>
        <taxon>Ascomycota</taxon>
        <taxon>Pezizomycotina</taxon>
        <taxon>Dothideomycetes</taxon>
        <taxon>Dothideomycetidae</taxon>
        <taxon>Capnodiales</taxon>
        <taxon>Piedraiaceae</taxon>
        <taxon>Piedraia</taxon>
    </lineage>
</organism>
<gene>
    <name evidence="2" type="ORF">K470DRAFT_272809</name>
</gene>
<name>A0A6A7BS16_9PEZI</name>
<feature type="compositionally biased region" description="Polar residues" evidence="1">
    <location>
        <begin position="35"/>
        <end position="61"/>
    </location>
</feature>
<accession>A0A6A7BS16</accession>
<feature type="region of interest" description="Disordered" evidence="1">
    <location>
        <begin position="1"/>
        <end position="61"/>
    </location>
</feature>
<dbReference type="EMBL" id="MU006020">
    <property type="protein sequence ID" value="KAF2858020.1"/>
    <property type="molecule type" value="Genomic_DNA"/>
</dbReference>
<evidence type="ECO:0008006" key="4">
    <source>
        <dbReference type="Google" id="ProtNLM"/>
    </source>
</evidence>
<evidence type="ECO:0000313" key="2">
    <source>
        <dbReference type="EMBL" id="KAF2858020.1"/>
    </source>
</evidence>
<dbReference type="AlphaFoldDB" id="A0A6A7BS16"/>
<evidence type="ECO:0000313" key="3">
    <source>
        <dbReference type="Proteomes" id="UP000799421"/>
    </source>
</evidence>
<sequence length="357" mass="39172">MPAEVLASSPRHLQSPHPRNASVEAPVSALPPLQSPQSLNAPVQTSVSASQPLQPSQPNSTLVQASFEKAARKNPFQGERQLREDALASISSDKREFVKKHVDLNSDLDIDAAKVQALRGISSQIMNFASVFDVATNAQAEVLSLPWAGIRSVLMVAQMAHGQDESILEGIETVLDTNTLLSAYFSTYSQVGGTPTIKDNSIFELCNGLYHSIVKLYGRILEFVAQSQDICYGMPVKQAVQSLTHGVIKVFKSDHDGMLRTVEYHARAVDREVSEEQRALVKQKLNSLEKAQQEIYQRVQGVQQALDLSALQAAAGAAYDSMDNRNADENGELQLCLKDTREQIIKDILDWATTDDD</sequence>
<evidence type="ECO:0000256" key="1">
    <source>
        <dbReference type="SAM" id="MobiDB-lite"/>
    </source>
</evidence>